<dbReference type="Gene3D" id="3.30.70.330">
    <property type="match status" value="2"/>
</dbReference>
<dbReference type="GO" id="GO:0008380">
    <property type="term" value="P:RNA splicing"/>
    <property type="evidence" value="ECO:0007669"/>
    <property type="project" value="UniProtKB-KW"/>
</dbReference>
<keyword evidence="4" id="KW-0747">Spliceosome</keyword>
<accession>A0A453IA18</accession>
<dbReference type="CDD" id="cd12247">
    <property type="entry name" value="RRM2_U1A_like"/>
    <property type="match status" value="1"/>
</dbReference>
<dbReference type="PANTHER" id="PTHR10501">
    <property type="entry name" value="U1 SMALL NUCLEAR RIBONUCLEOPROTEIN A/U2 SMALL NUCLEAR RIBONUCLEOPROTEIN B"/>
    <property type="match status" value="1"/>
</dbReference>
<dbReference type="InterPro" id="IPR000504">
    <property type="entry name" value="RRM_dom"/>
</dbReference>
<evidence type="ECO:0000256" key="3">
    <source>
        <dbReference type="ARBA" id="ARBA00022664"/>
    </source>
</evidence>
<dbReference type="Gramene" id="AET4Gv20496700.1">
    <property type="protein sequence ID" value="AET4Gv20496700.1"/>
    <property type="gene ID" value="AET4Gv20496700"/>
</dbReference>
<dbReference type="GO" id="GO:0005681">
    <property type="term" value="C:spliceosomal complex"/>
    <property type="evidence" value="ECO:0007669"/>
    <property type="project" value="UniProtKB-KW"/>
</dbReference>
<dbReference type="PROSITE" id="PS50102">
    <property type="entry name" value="RRM"/>
    <property type="match status" value="2"/>
</dbReference>
<protein>
    <recommendedName>
        <fullName evidence="13">RRM domain-containing protein</fullName>
    </recommendedName>
</protein>
<dbReference type="SMART" id="SM00360">
    <property type="entry name" value="RRM"/>
    <property type="match status" value="2"/>
</dbReference>
<feature type="compositionally biased region" description="Basic and acidic residues" evidence="12">
    <location>
        <begin position="148"/>
        <end position="163"/>
    </location>
</feature>
<evidence type="ECO:0000256" key="8">
    <source>
        <dbReference type="ARBA" id="ARBA00023242"/>
    </source>
</evidence>
<keyword evidence="8" id="KW-0539">Nucleus</keyword>
<evidence type="ECO:0000256" key="6">
    <source>
        <dbReference type="ARBA" id="ARBA00022884"/>
    </source>
</evidence>
<name>A0A453IA18_AEGTS</name>
<evidence type="ECO:0000313" key="15">
    <source>
        <dbReference type="Proteomes" id="UP000015105"/>
    </source>
</evidence>
<comment type="similarity">
    <text evidence="2">Belongs to the RRM U1 A/B'' family.</text>
</comment>
<keyword evidence="9" id="KW-0687">Ribonucleoprotein</keyword>
<sequence length="273" mass="30575">RRDKRKRDVLETQKSATRISRPETVRSLSSSSSAAAAAAAMLSGDVPPNQTVYFRNLNEKVKKEELKRSLYALCSQYGRIVDVVALKTHKLRGQAWVAFSEITAATNAFRGLQDFDFYGKKMRVQYAKTKSDCFAKADGSYAPKEKRKKQEEKAAEKKRRTEDGQQPGANAPVAPSNGTGHQPSRFAKPPQEPAAPPNNILFLQNMPDQTTSMMLQILFQQYPGFREVRMIEAKPGIAFVEYEDENQSMVAMEALQGFKISPENPMAISYAKK</sequence>
<evidence type="ECO:0000259" key="13">
    <source>
        <dbReference type="PROSITE" id="PS50102"/>
    </source>
</evidence>
<dbReference type="GO" id="GO:0006397">
    <property type="term" value="P:mRNA processing"/>
    <property type="evidence" value="ECO:0007669"/>
    <property type="project" value="UniProtKB-KW"/>
</dbReference>
<dbReference type="SUPFAM" id="SSF54928">
    <property type="entry name" value="RNA-binding domain, RBD"/>
    <property type="match status" value="1"/>
</dbReference>
<evidence type="ECO:0000313" key="14">
    <source>
        <dbReference type="EnsemblPlants" id="AET4Gv20496700.1"/>
    </source>
</evidence>
<keyword evidence="3" id="KW-0507">mRNA processing</keyword>
<evidence type="ECO:0000256" key="4">
    <source>
        <dbReference type="ARBA" id="ARBA00022728"/>
    </source>
</evidence>
<dbReference type="Pfam" id="PF00076">
    <property type="entry name" value="RRM_1"/>
    <property type="match status" value="2"/>
</dbReference>
<dbReference type="FunFam" id="3.30.70.330:FF:000029">
    <property type="entry name" value="U2 small nuclear ribonucleoprotein B"/>
    <property type="match status" value="1"/>
</dbReference>
<evidence type="ECO:0000256" key="12">
    <source>
        <dbReference type="SAM" id="MobiDB-lite"/>
    </source>
</evidence>
<keyword evidence="15" id="KW-1185">Reference proteome</keyword>
<dbReference type="FunFam" id="3.30.70.330:FF:000039">
    <property type="entry name" value="U1 small nuclear ribonucleoprotein A"/>
    <property type="match status" value="1"/>
</dbReference>
<comment type="subcellular location">
    <subcellularLocation>
        <location evidence="1">Nucleus</location>
    </subcellularLocation>
</comment>
<reference evidence="15" key="2">
    <citation type="journal article" date="2017" name="Nat. Plants">
        <title>The Aegilops tauschii genome reveals multiple impacts of transposons.</title>
        <authorList>
            <person name="Zhao G."/>
            <person name="Zou C."/>
            <person name="Li K."/>
            <person name="Wang K."/>
            <person name="Li T."/>
            <person name="Gao L."/>
            <person name="Zhang X."/>
            <person name="Wang H."/>
            <person name="Yang Z."/>
            <person name="Liu X."/>
            <person name="Jiang W."/>
            <person name="Mao L."/>
            <person name="Kong X."/>
            <person name="Jiao Y."/>
            <person name="Jia J."/>
        </authorList>
    </citation>
    <scope>NUCLEOTIDE SEQUENCE [LARGE SCALE GENOMIC DNA]</scope>
    <source>
        <strain evidence="15">cv. AL8/78</strain>
    </source>
</reference>
<evidence type="ECO:0000256" key="9">
    <source>
        <dbReference type="ARBA" id="ARBA00023274"/>
    </source>
</evidence>
<keyword evidence="7" id="KW-0508">mRNA splicing</keyword>
<reference evidence="14" key="5">
    <citation type="journal article" date="2021" name="G3 (Bethesda)">
        <title>Aegilops tauschii genome assembly Aet v5.0 features greater sequence contiguity and improved annotation.</title>
        <authorList>
            <person name="Wang L."/>
            <person name="Zhu T."/>
            <person name="Rodriguez J.C."/>
            <person name="Deal K.R."/>
            <person name="Dubcovsky J."/>
            <person name="McGuire P.E."/>
            <person name="Lux T."/>
            <person name="Spannagl M."/>
            <person name="Mayer K.F.X."/>
            <person name="Baldrich P."/>
            <person name="Meyers B.C."/>
            <person name="Huo N."/>
            <person name="Gu Y.Q."/>
            <person name="Zhou H."/>
            <person name="Devos K.M."/>
            <person name="Bennetzen J.L."/>
            <person name="Unver T."/>
            <person name="Budak H."/>
            <person name="Gulick P.J."/>
            <person name="Galiba G."/>
            <person name="Kalapos B."/>
            <person name="Nelson D.R."/>
            <person name="Li P."/>
            <person name="You F.M."/>
            <person name="Luo M.C."/>
            <person name="Dvorak J."/>
        </authorList>
    </citation>
    <scope>NUCLEOTIDE SEQUENCE [LARGE SCALE GENOMIC DNA]</scope>
    <source>
        <strain evidence="14">cv. AL8/78</strain>
    </source>
</reference>
<dbReference type="CDD" id="cd12246">
    <property type="entry name" value="RRM1_U1A_like"/>
    <property type="match status" value="1"/>
</dbReference>
<evidence type="ECO:0000256" key="11">
    <source>
        <dbReference type="PROSITE-ProRule" id="PRU00176"/>
    </source>
</evidence>
<dbReference type="GO" id="GO:0003723">
    <property type="term" value="F:RNA binding"/>
    <property type="evidence" value="ECO:0007669"/>
    <property type="project" value="UniProtKB-UniRule"/>
</dbReference>
<dbReference type="GO" id="GO:0030532">
    <property type="term" value="C:small nuclear ribonucleoprotein complex"/>
    <property type="evidence" value="ECO:0007669"/>
    <property type="project" value="UniProtKB-ARBA"/>
</dbReference>
<evidence type="ECO:0000256" key="7">
    <source>
        <dbReference type="ARBA" id="ARBA00023187"/>
    </source>
</evidence>
<proteinExistence type="inferred from homology"/>
<organism evidence="14 15">
    <name type="scientific">Aegilops tauschii subsp. strangulata</name>
    <name type="common">Goatgrass</name>
    <dbReference type="NCBI Taxonomy" id="200361"/>
    <lineage>
        <taxon>Eukaryota</taxon>
        <taxon>Viridiplantae</taxon>
        <taxon>Streptophyta</taxon>
        <taxon>Embryophyta</taxon>
        <taxon>Tracheophyta</taxon>
        <taxon>Spermatophyta</taxon>
        <taxon>Magnoliopsida</taxon>
        <taxon>Liliopsida</taxon>
        <taxon>Poales</taxon>
        <taxon>Poaceae</taxon>
        <taxon>BOP clade</taxon>
        <taxon>Pooideae</taxon>
        <taxon>Triticodae</taxon>
        <taxon>Triticeae</taxon>
        <taxon>Triticinae</taxon>
        <taxon>Aegilops</taxon>
    </lineage>
</organism>
<evidence type="ECO:0000256" key="1">
    <source>
        <dbReference type="ARBA" id="ARBA00004123"/>
    </source>
</evidence>
<dbReference type="EnsemblPlants" id="AET4Gv20496700.1">
    <property type="protein sequence ID" value="AET4Gv20496700.1"/>
    <property type="gene ID" value="AET4Gv20496700"/>
</dbReference>
<keyword evidence="5" id="KW-0677">Repeat</keyword>
<keyword evidence="6 11" id="KW-0694">RNA-binding</keyword>
<feature type="domain" description="RRM" evidence="13">
    <location>
        <begin position="199"/>
        <end position="273"/>
    </location>
</feature>
<dbReference type="Proteomes" id="UP000015105">
    <property type="component" value="Chromosome 4D"/>
</dbReference>
<comment type="function">
    <text evidence="10">Involved in nuclear pre-mRNA splicing.</text>
</comment>
<feature type="region of interest" description="Disordered" evidence="12">
    <location>
        <begin position="140"/>
        <end position="200"/>
    </location>
</feature>
<reference evidence="14" key="4">
    <citation type="submission" date="2019-03" db="UniProtKB">
        <authorList>
            <consortium name="EnsemblPlants"/>
        </authorList>
    </citation>
    <scope>IDENTIFICATION</scope>
</reference>
<dbReference type="InterPro" id="IPR035979">
    <property type="entry name" value="RBD_domain_sf"/>
</dbReference>
<dbReference type="InterPro" id="IPR012677">
    <property type="entry name" value="Nucleotide-bd_a/b_plait_sf"/>
</dbReference>
<evidence type="ECO:0000256" key="10">
    <source>
        <dbReference type="ARBA" id="ARBA00053846"/>
    </source>
</evidence>
<feature type="domain" description="RRM" evidence="13">
    <location>
        <begin position="50"/>
        <end position="129"/>
    </location>
</feature>
<evidence type="ECO:0000256" key="2">
    <source>
        <dbReference type="ARBA" id="ARBA00007243"/>
    </source>
</evidence>
<reference evidence="15" key="1">
    <citation type="journal article" date="2014" name="Science">
        <title>Ancient hybridizations among the ancestral genomes of bread wheat.</title>
        <authorList>
            <consortium name="International Wheat Genome Sequencing Consortium,"/>
            <person name="Marcussen T."/>
            <person name="Sandve S.R."/>
            <person name="Heier L."/>
            <person name="Spannagl M."/>
            <person name="Pfeifer M."/>
            <person name="Jakobsen K.S."/>
            <person name="Wulff B.B."/>
            <person name="Steuernagel B."/>
            <person name="Mayer K.F."/>
            <person name="Olsen O.A."/>
        </authorList>
    </citation>
    <scope>NUCLEOTIDE SEQUENCE [LARGE SCALE GENOMIC DNA]</scope>
    <source>
        <strain evidence="15">cv. AL8/78</strain>
    </source>
</reference>
<evidence type="ECO:0000256" key="5">
    <source>
        <dbReference type="ARBA" id="ARBA00022737"/>
    </source>
</evidence>
<feature type="region of interest" description="Disordered" evidence="12">
    <location>
        <begin position="1"/>
        <end position="27"/>
    </location>
</feature>
<feature type="compositionally biased region" description="Basic and acidic residues" evidence="12">
    <location>
        <begin position="1"/>
        <end position="11"/>
    </location>
</feature>
<dbReference type="AlphaFoldDB" id="A0A453IA18"/>
<reference evidence="14" key="3">
    <citation type="journal article" date="2017" name="Nature">
        <title>Genome sequence of the progenitor of the wheat D genome Aegilops tauschii.</title>
        <authorList>
            <person name="Luo M.C."/>
            <person name="Gu Y.Q."/>
            <person name="Puiu D."/>
            <person name="Wang H."/>
            <person name="Twardziok S.O."/>
            <person name="Deal K.R."/>
            <person name="Huo N."/>
            <person name="Zhu T."/>
            <person name="Wang L."/>
            <person name="Wang Y."/>
            <person name="McGuire P.E."/>
            <person name="Liu S."/>
            <person name="Long H."/>
            <person name="Ramasamy R.K."/>
            <person name="Rodriguez J.C."/>
            <person name="Van S.L."/>
            <person name="Yuan L."/>
            <person name="Wang Z."/>
            <person name="Xia Z."/>
            <person name="Xiao L."/>
            <person name="Anderson O.D."/>
            <person name="Ouyang S."/>
            <person name="Liang Y."/>
            <person name="Zimin A.V."/>
            <person name="Pertea G."/>
            <person name="Qi P."/>
            <person name="Bennetzen J.L."/>
            <person name="Dai X."/>
            <person name="Dawson M.W."/>
            <person name="Muller H.G."/>
            <person name="Kugler K."/>
            <person name="Rivarola-Duarte L."/>
            <person name="Spannagl M."/>
            <person name="Mayer K.F.X."/>
            <person name="Lu F.H."/>
            <person name="Bevan M.W."/>
            <person name="Leroy P."/>
            <person name="Li P."/>
            <person name="You F.M."/>
            <person name="Sun Q."/>
            <person name="Liu Z."/>
            <person name="Lyons E."/>
            <person name="Wicker T."/>
            <person name="Salzberg S.L."/>
            <person name="Devos K.M."/>
            <person name="Dvorak J."/>
        </authorList>
    </citation>
    <scope>NUCLEOTIDE SEQUENCE [LARGE SCALE GENOMIC DNA]</scope>
    <source>
        <strain evidence="14">cv. AL8/78</strain>
    </source>
</reference>